<dbReference type="InterPro" id="IPR017853">
    <property type="entry name" value="GH"/>
</dbReference>
<name>A0A8C8TJ99_PERMB</name>
<dbReference type="SUPFAM" id="SSF51445">
    <property type="entry name" value="(Trans)glycosidases"/>
    <property type="match status" value="1"/>
</dbReference>
<dbReference type="GO" id="GO:0005975">
    <property type="term" value="P:carbohydrate metabolic process"/>
    <property type="evidence" value="ECO:0007669"/>
    <property type="project" value="InterPro"/>
</dbReference>
<dbReference type="PANTHER" id="PTHR11177:SF140">
    <property type="entry name" value="CHITINASE-LIKE PROTEIN 3-RELATED"/>
    <property type="match status" value="1"/>
</dbReference>
<gene>
    <name evidence="4" type="primary">LOC102922441</name>
</gene>
<sequence>MAKLILATGLAIVLNALLGSAYQLMCYYTREAKNRDYPAKFKPDDIDPCLCTHVIYAYATMRNNEITPISMEDLSDYDAINNLKTRNTDLKTLLAIGGKKFPPSGFSIMVSTSENRHTFITSVMTFLRNHNFDGLNLDWQYPGSGRSPSKDMYLFTLLVKEMHEAFQNETLDEHETRLLLTSTGAGITSIIKSGYNIPELSQSLDYIQVMTYDLHSYNDGYTGENSPLFKGPHESGCLNVDCIMTYWKDHGADPNKLLVGFPTYGQTFTLSDPSEHGIHAHTISAGQPGKYTNEAGLWSYYEICNFLKNGATEIWNALQEVPYAFKDTEWVGYDNVQSFQMKAQWLKNNNLGGATIWPLDMDDVTDSVCKQGKFPLTRTLKKALNIQIPSCKASYR</sequence>
<dbReference type="CDD" id="cd02872">
    <property type="entry name" value="GH18_chitolectin_chitotriosidase"/>
    <property type="match status" value="1"/>
</dbReference>
<evidence type="ECO:0000256" key="2">
    <source>
        <dbReference type="SAM" id="SignalP"/>
    </source>
</evidence>
<dbReference type="Gene3D" id="3.20.20.80">
    <property type="entry name" value="Glycosidases"/>
    <property type="match status" value="1"/>
</dbReference>
<dbReference type="AlphaFoldDB" id="A0A8C8TJ99"/>
<feature type="signal peptide" evidence="2">
    <location>
        <begin position="1"/>
        <end position="21"/>
    </location>
</feature>
<accession>A0A8C8TJ99</accession>
<evidence type="ECO:0000313" key="5">
    <source>
        <dbReference type="Proteomes" id="UP000694547"/>
    </source>
</evidence>
<evidence type="ECO:0000313" key="4">
    <source>
        <dbReference type="Ensembl" id="ENSPEMP00000012137.2"/>
    </source>
</evidence>
<dbReference type="InterPro" id="IPR011583">
    <property type="entry name" value="Chitinase_II/V-like_cat"/>
</dbReference>
<feature type="domain" description="GH18" evidence="3">
    <location>
        <begin position="22"/>
        <end position="387"/>
    </location>
</feature>
<dbReference type="Ensembl" id="ENSPEMT00000016333.2">
    <property type="protein sequence ID" value="ENSPEMP00000012137.2"/>
    <property type="gene ID" value="ENSPEMG00000012567.2"/>
</dbReference>
<dbReference type="FunFam" id="3.10.50.10:FF:000001">
    <property type="entry name" value="Chitinase 3-like 1"/>
    <property type="match status" value="1"/>
</dbReference>
<dbReference type="GO" id="GO:0005576">
    <property type="term" value="C:extracellular region"/>
    <property type="evidence" value="ECO:0007669"/>
    <property type="project" value="TreeGrafter"/>
</dbReference>
<keyword evidence="1" id="KW-1015">Disulfide bond</keyword>
<proteinExistence type="predicted"/>
<dbReference type="PANTHER" id="PTHR11177">
    <property type="entry name" value="CHITINASE"/>
    <property type="match status" value="1"/>
</dbReference>
<dbReference type="Gene3D" id="3.10.50.10">
    <property type="match status" value="1"/>
</dbReference>
<organism evidence="4 5">
    <name type="scientific">Peromyscus maniculatus bairdii</name>
    <name type="common">Prairie deer mouse</name>
    <dbReference type="NCBI Taxonomy" id="230844"/>
    <lineage>
        <taxon>Eukaryota</taxon>
        <taxon>Metazoa</taxon>
        <taxon>Chordata</taxon>
        <taxon>Craniata</taxon>
        <taxon>Vertebrata</taxon>
        <taxon>Euteleostomi</taxon>
        <taxon>Mammalia</taxon>
        <taxon>Eutheria</taxon>
        <taxon>Euarchontoglires</taxon>
        <taxon>Glires</taxon>
        <taxon>Rodentia</taxon>
        <taxon>Myomorpha</taxon>
        <taxon>Muroidea</taxon>
        <taxon>Cricetidae</taxon>
        <taxon>Neotominae</taxon>
        <taxon>Peromyscus</taxon>
    </lineage>
</organism>
<dbReference type="SUPFAM" id="SSF54556">
    <property type="entry name" value="Chitinase insertion domain"/>
    <property type="match status" value="1"/>
</dbReference>
<reference evidence="4" key="2">
    <citation type="submission" date="2025-08" db="UniProtKB">
        <authorList>
            <consortium name="Ensembl"/>
        </authorList>
    </citation>
    <scope>IDENTIFICATION</scope>
</reference>
<keyword evidence="5" id="KW-1185">Reference proteome</keyword>
<feature type="chain" id="PRO_5034745400" description="GH18 domain-containing protein" evidence="2">
    <location>
        <begin position="22"/>
        <end position="396"/>
    </location>
</feature>
<dbReference type="GO" id="GO:0008061">
    <property type="term" value="F:chitin binding"/>
    <property type="evidence" value="ECO:0007669"/>
    <property type="project" value="InterPro"/>
</dbReference>
<reference evidence="4 5" key="1">
    <citation type="submission" date="2018-10" db="EMBL/GenBank/DDBJ databases">
        <title>Improved assembly of the deer mouse Peromyscus maniculatus genome.</title>
        <authorList>
            <person name="Lassance J.-M."/>
            <person name="Hoekstra H.E."/>
        </authorList>
    </citation>
    <scope>NUCLEOTIDE SEQUENCE [LARGE SCALE GENOMIC DNA]</scope>
</reference>
<reference evidence="4" key="3">
    <citation type="submission" date="2025-09" db="UniProtKB">
        <authorList>
            <consortium name="Ensembl"/>
        </authorList>
    </citation>
    <scope>IDENTIFICATION</scope>
</reference>
<protein>
    <recommendedName>
        <fullName evidence="3">GH18 domain-containing protein</fullName>
    </recommendedName>
</protein>
<dbReference type="PROSITE" id="PS51910">
    <property type="entry name" value="GH18_2"/>
    <property type="match status" value="1"/>
</dbReference>
<dbReference type="GO" id="GO:0006032">
    <property type="term" value="P:chitin catabolic process"/>
    <property type="evidence" value="ECO:0007669"/>
    <property type="project" value="TreeGrafter"/>
</dbReference>
<dbReference type="InterPro" id="IPR029070">
    <property type="entry name" value="Chitinase_insertion_sf"/>
</dbReference>
<dbReference type="Pfam" id="PF00704">
    <property type="entry name" value="Glyco_hydro_18"/>
    <property type="match status" value="1"/>
</dbReference>
<dbReference type="GeneTree" id="ENSGT00940000154557"/>
<evidence type="ECO:0000256" key="1">
    <source>
        <dbReference type="ARBA" id="ARBA00023157"/>
    </source>
</evidence>
<evidence type="ECO:0000259" key="3">
    <source>
        <dbReference type="PROSITE" id="PS51910"/>
    </source>
</evidence>
<dbReference type="SMART" id="SM00636">
    <property type="entry name" value="Glyco_18"/>
    <property type="match status" value="1"/>
</dbReference>
<keyword evidence="2" id="KW-0732">Signal</keyword>
<dbReference type="InterPro" id="IPR050314">
    <property type="entry name" value="Glycosyl_Hydrlase_18"/>
</dbReference>
<dbReference type="Proteomes" id="UP000694547">
    <property type="component" value="Chromosome 6"/>
</dbReference>
<dbReference type="InterPro" id="IPR001223">
    <property type="entry name" value="Glyco_hydro18_cat"/>
</dbReference>